<dbReference type="RefSeq" id="WP_278339073.1">
    <property type="nucleotide sequence ID" value="NZ_CAJJWD010000024.1"/>
</dbReference>
<dbReference type="AlphaFoldDB" id="A0A1Q6FA84"/>
<evidence type="ECO:0000259" key="4">
    <source>
        <dbReference type="PROSITE" id="PS51782"/>
    </source>
</evidence>
<proteinExistence type="inferred from homology"/>
<dbReference type="PROSITE" id="PS51782">
    <property type="entry name" value="LYSM"/>
    <property type="match status" value="1"/>
</dbReference>
<protein>
    <submittedName>
        <fullName evidence="5">Lytic transglycosylase</fullName>
    </submittedName>
</protein>
<organism evidence="5 6">
    <name type="scientific">Alistipes putredinis</name>
    <dbReference type="NCBI Taxonomy" id="28117"/>
    <lineage>
        <taxon>Bacteria</taxon>
        <taxon>Pseudomonadati</taxon>
        <taxon>Bacteroidota</taxon>
        <taxon>Bacteroidia</taxon>
        <taxon>Bacteroidales</taxon>
        <taxon>Rikenellaceae</taxon>
        <taxon>Alistipes</taxon>
    </lineage>
</organism>
<dbReference type="EMBL" id="MNQH01000004">
    <property type="protein sequence ID" value="OKY95632.1"/>
    <property type="molecule type" value="Genomic_DNA"/>
</dbReference>
<evidence type="ECO:0000256" key="3">
    <source>
        <dbReference type="SAM" id="SignalP"/>
    </source>
</evidence>
<dbReference type="InterPro" id="IPR036779">
    <property type="entry name" value="LysM_dom_sf"/>
</dbReference>
<evidence type="ECO:0000256" key="1">
    <source>
        <dbReference type="ARBA" id="ARBA00007734"/>
    </source>
</evidence>
<dbReference type="InterPro" id="IPR018392">
    <property type="entry name" value="LysM"/>
</dbReference>
<dbReference type="InterPro" id="IPR023346">
    <property type="entry name" value="Lysozyme-like_dom_sf"/>
</dbReference>
<dbReference type="CDD" id="cd00118">
    <property type="entry name" value="LysM"/>
    <property type="match status" value="1"/>
</dbReference>
<accession>A0A1Q6FA84</accession>
<gene>
    <name evidence="5" type="ORF">BHV66_03435</name>
</gene>
<name>A0A1Q6FA84_9BACT</name>
<dbReference type="SUPFAM" id="SSF53955">
    <property type="entry name" value="Lysozyme-like"/>
    <property type="match status" value="1"/>
</dbReference>
<dbReference type="SMART" id="SM00257">
    <property type="entry name" value="LysM"/>
    <property type="match status" value="1"/>
</dbReference>
<feature type="region of interest" description="Disordered" evidence="2">
    <location>
        <begin position="25"/>
        <end position="62"/>
    </location>
</feature>
<dbReference type="InterPro" id="IPR008258">
    <property type="entry name" value="Transglycosylase_SLT_dom_1"/>
</dbReference>
<feature type="signal peptide" evidence="3">
    <location>
        <begin position="1"/>
        <end position="22"/>
    </location>
</feature>
<dbReference type="Pfam" id="PF01476">
    <property type="entry name" value="LysM"/>
    <property type="match status" value="1"/>
</dbReference>
<evidence type="ECO:0000313" key="5">
    <source>
        <dbReference type="EMBL" id="OKY95632.1"/>
    </source>
</evidence>
<dbReference type="CDD" id="cd16894">
    <property type="entry name" value="MltD-like"/>
    <property type="match status" value="1"/>
</dbReference>
<feature type="compositionally biased region" description="Basic residues" evidence="2">
    <location>
        <begin position="26"/>
        <end position="35"/>
    </location>
</feature>
<feature type="chain" id="PRO_5010159658" evidence="3">
    <location>
        <begin position="23"/>
        <end position="464"/>
    </location>
</feature>
<reference evidence="5 6" key="1">
    <citation type="journal article" date="2016" name="Nat. Biotechnol.">
        <title>Measurement of bacterial replication rates in microbial communities.</title>
        <authorList>
            <person name="Brown C.T."/>
            <person name="Olm M.R."/>
            <person name="Thomas B.C."/>
            <person name="Banfield J.F."/>
        </authorList>
    </citation>
    <scope>NUCLEOTIDE SEQUENCE [LARGE SCALE GENOMIC DNA]</scope>
    <source>
        <strain evidence="5">CAG:67_53_122</strain>
    </source>
</reference>
<feature type="domain" description="LysM" evidence="4">
    <location>
        <begin position="416"/>
        <end position="460"/>
    </location>
</feature>
<dbReference type="Gene3D" id="1.10.530.10">
    <property type="match status" value="1"/>
</dbReference>
<dbReference type="Proteomes" id="UP000187417">
    <property type="component" value="Unassembled WGS sequence"/>
</dbReference>
<dbReference type="Pfam" id="PF01464">
    <property type="entry name" value="SLT"/>
    <property type="match status" value="1"/>
</dbReference>
<comment type="caution">
    <text evidence="5">The sequence shown here is derived from an EMBL/GenBank/DDBJ whole genome shotgun (WGS) entry which is preliminary data.</text>
</comment>
<dbReference type="PANTHER" id="PTHR37423:SF2">
    <property type="entry name" value="MEMBRANE-BOUND LYTIC MUREIN TRANSGLYCOSYLASE C"/>
    <property type="match status" value="1"/>
</dbReference>
<dbReference type="Gene3D" id="3.10.350.10">
    <property type="entry name" value="LysM domain"/>
    <property type="match status" value="1"/>
</dbReference>
<comment type="similarity">
    <text evidence="1">Belongs to the transglycosylase Slt family.</text>
</comment>
<keyword evidence="3" id="KW-0732">Signal</keyword>
<evidence type="ECO:0000313" key="6">
    <source>
        <dbReference type="Proteomes" id="UP000187417"/>
    </source>
</evidence>
<dbReference type="PANTHER" id="PTHR37423">
    <property type="entry name" value="SOLUBLE LYTIC MUREIN TRANSGLYCOSYLASE-RELATED"/>
    <property type="match status" value="1"/>
</dbReference>
<sequence length="464" mass="52608">MRKILACTLLLSILLGYATATAQSRKERRAKRKAKTEKQASKSTHTPVSVKPEKTVTEKTTVQQTEPYCPELNRNLTPAQIDSLVALWREKQTLQSYDTFFNDYIDIDSLASSSDTTPDSVYANRLRALVSPVQLPFNPIVKNYIRRYVDTRYGTINRVLSLSRYYFPLIEEELIKADLPVELRALPIIESALSTTATSPMGAVGLWQFMPATGKSYGLEINSFVDERRDPVQATRAACRYLKDLYGIYHDWTLAIAAYNCGPGNVNKALARAGGGTTFWDIYEYLPRETRGYVPAFVGASYAYAYHQQHGIQSENPPMPLATDTIRVTRLLHLGQVASTLDIPIETLRTLNPQYKMDIIPATIKSYTLVLPQHYLCQYIASEEEIHRKDSTYLKEYINPANIEKKKLADATPAYTTYTVKRGDTLGAIARRYRTTTAQIMKLNKLKNANKLREGQRLRIPVRR</sequence>
<dbReference type="SUPFAM" id="SSF54106">
    <property type="entry name" value="LysM domain"/>
    <property type="match status" value="1"/>
</dbReference>
<evidence type="ECO:0000256" key="2">
    <source>
        <dbReference type="SAM" id="MobiDB-lite"/>
    </source>
</evidence>
<dbReference type="STRING" id="28117.BHV66_03435"/>